<keyword evidence="4" id="KW-1185">Reference proteome</keyword>
<feature type="repeat" description="TPR" evidence="2">
    <location>
        <begin position="62"/>
        <end position="95"/>
    </location>
</feature>
<dbReference type="SMART" id="SM00028">
    <property type="entry name" value="TPR"/>
    <property type="match status" value="3"/>
</dbReference>
<sequence>MTELVAQDRIEDAIACYRAVLVRHPGLSAVHAAIGALLRRQGHHEQALRALERAHSLLPNEPSLRTCLAVVLQEMGRIDEAAAQFRQAIAMAPDEPAHYLGLVRLQTLTADDPALTALRKLATQASRFDASRRASLHFALGKALTDTGKPQEGFSHFLRANALRRASLSYDEPAVLGAMRRISQHFTAGAMAAFVQTGHPSAQPVFIVGMPRSGSTLVEQILASHPEAYGAGEVSTLADTLKEAARRCPAWKAPMPFPGLSEAECLATAEDYLSRINRLAVDWPHPEPPRLIVNKMLDNFAHIGIIRRLWPKARIIHTVRDPIDTCLSCFSIPFDHLEFTFDLGELGRYYRQYRALMAHWEQALPPETILTVRYEDLVQNLPHHAQRIVAYCGLPWNPDCLKFHENRRVVRTSSLAQVRTPLYRSALHRWRPDNESLRPLLEGLGRAG</sequence>
<dbReference type="PROSITE" id="PS50005">
    <property type="entry name" value="TPR"/>
    <property type="match status" value="2"/>
</dbReference>
<dbReference type="InterPro" id="IPR011990">
    <property type="entry name" value="TPR-like_helical_dom_sf"/>
</dbReference>
<dbReference type="Pfam" id="PF14559">
    <property type="entry name" value="TPR_19"/>
    <property type="match status" value="1"/>
</dbReference>
<dbReference type="AlphaFoldDB" id="A0A4Y3TWE4"/>
<evidence type="ECO:0000256" key="2">
    <source>
        <dbReference type="PROSITE-ProRule" id="PRU00339"/>
    </source>
</evidence>
<keyword evidence="1 3" id="KW-0808">Transferase</keyword>
<dbReference type="Proteomes" id="UP000317730">
    <property type="component" value="Unassembled WGS sequence"/>
</dbReference>
<dbReference type="Pfam" id="PF13469">
    <property type="entry name" value="Sulfotransfer_3"/>
    <property type="match status" value="1"/>
</dbReference>
<organism evidence="3 4">
    <name type="scientific">Acetobacter peroxydans</name>
    <dbReference type="NCBI Taxonomy" id="104098"/>
    <lineage>
        <taxon>Bacteria</taxon>
        <taxon>Pseudomonadati</taxon>
        <taxon>Pseudomonadota</taxon>
        <taxon>Alphaproteobacteria</taxon>
        <taxon>Acetobacterales</taxon>
        <taxon>Acetobacteraceae</taxon>
        <taxon>Acetobacter</taxon>
    </lineage>
</organism>
<keyword evidence="2" id="KW-0802">TPR repeat</keyword>
<feature type="repeat" description="TPR" evidence="2">
    <location>
        <begin position="28"/>
        <end position="61"/>
    </location>
</feature>
<dbReference type="GO" id="GO:0008476">
    <property type="term" value="F:protein-tyrosine sulfotransferase activity"/>
    <property type="evidence" value="ECO:0007669"/>
    <property type="project" value="InterPro"/>
</dbReference>
<reference evidence="3 4" key="1">
    <citation type="submission" date="2019-06" db="EMBL/GenBank/DDBJ databases">
        <title>Whole genome shotgun sequence of Acetobacter peroxydans NBRC 13755.</title>
        <authorList>
            <person name="Hosoyama A."/>
            <person name="Uohara A."/>
            <person name="Ohji S."/>
            <person name="Ichikawa N."/>
        </authorList>
    </citation>
    <scope>NUCLEOTIDE SEQUENCE [LARGE SCALE GENOMIC DNA]</scope>
    <source>
        <strain evidence="3 4">NBRC 13755</strain>
    </source>
</reference>
<dbReference type="EMBL" id="BJMV01000007">
    <property type="protein sequence ID" value="GEB85789.1"/>
    <property type="molecule type" value="Genomic_DNA"/>
</dbReference>
<comment type="caution">
    <text evidence="3">The sequence shown here is derived from an EMBL/GenBank/DDBJ whole genome shotgun (WGS) entry which is preliminary data.</text>
</comment>
<dbReference type="InterPro" id="IPR019734">
    <property type="entry name" value="TPR_rpt"/>
</dbReference>
<dbReference type="InterPro" id="IPR027417">
    <property type="entry name" value="P-loop_NTPase"/>
</dbReference>
<accession>A0A4Y3TWE4</accession>
<dbReference type="SUPFAM" id="SSF52540">
    <property type="entry name" value="P-loop containing nucleoside triphosphate hydrolases"/>
    <property type="match status" value="1"/>
</dbReference>
<dbReference type="PANTHER" id="PTHR12788:SF10">
    <property type="entry name" value="PROTEIN-TYROSINE SULFOTRANSFERASE"/>
    <property type="match status" value="1"/>
</dbReference>
<dbReference type="PANTHER" id="PTHR12788">
    <property type="entry name" value="PROTEIN-TYROSINE SULFOTRANSFERASE 2"/>
    <property type="match status" value="1"/>
</dbReference>
<dbReference type="SUPFAM" id="SSF48452">
    <property type="entry name" value="TPR-like"/>
    <property type="match status" value="1"/>
</dbReference>
<evidence type="ECO:0000313" key="3">
    <source>
        <dbReference type="EMBL" id="GEB85789.1"/>
    </source>
</evidence>
<dbReference type="InterPro" id="IPR026634">
    <property type="entry name" value="TPST-like"/>
</dbReference>
<dbReference type="Gene3D" id="1.25.40.10">
    <property type="entry name" value="Tetratricopeptide repeat domain"/>
    <property type="match status" value="1"/>
</dbReference>
<protein>
    <submittedName>
        <fullName evidence="3">Sulfotransferase</fullName>
    </submittedName>
</protein>
<name>A0A4Y3TWE4_9PROT</name>
<evidence type="ECO:0000256" key="1">
    <source>
        <dbReference type="ARBA" id="ARBA00022679"/>
    </source>
</evidence>
<proteinExistence type="predicted"/>
<gene>
    <name evidence="3" type="ORF">APE01nite_15860</name>
</gene>
<dbReference type="Gene3D" id="3.40.50.300">
    <property type="entry name" value="P-loop containing nucleotide triphosphate hydrolases"/>
    <property type="match status" value="1"/>
</dbReference>
<evidence type="ECO:0000313" key="4">
    <source>
        <dbReference type="Proteomes" id="UP000317730"/>
    </source>
</evidence>